<dbReference type="EMBL" id="NJHN03000060">
    <property type="protein sequence ID" value="KAH9419264.1"/>
    <property type="molecule type" value="Genomic_DNA"/>
</dbReference>
<reference evidence="1 2" key="2">
    <citation type="journal article" date="2022" name="Mol. Biol. Evol.">
        <title>Comparative Genomics Reveals Insights into the Divergent Evolution of Astigmatic Mites and Household Pest Adaptations.</title>
        <authorList>
            <person name="Xiong Q."/>
            <person name="Wan A.T."/>
            <person name="Liu X."/>
            <person name="Fung C.S."/>
            <person name="Xiao X."/>
            <person name="Malainual N."/>
            <person name="Hou J."/>
            <person name="Wang L."/>
            <person name="Wang M."/>
            <person name="Yang K.Y."/>
            <person name="Cui Y."/>
            <person name="Leung E.L."/>
            <person name="Nong W."/>
            <person name="Shin S.K."/>
            <person name="Au S.W."/>
            <person name="Jeong K.Y."/>
            <person name="Chew F.T."/>
            <person name="Hui J.H."/>
            <person name="Leung T.F."/>
            <person name="Tungtrongchitr A."/>
            <person name="Zhong N."/>
            <person name="Liu Z."/>
            <person name="Tsui S.K."/>
        </authorList>
    </citation>
    <scope>NUCLEOTIDE SEQUENCE [LARGE SCALE GENOMIC DNA]</scope>
    <source>
        <strain evidence="1">Derp</strain>
    </source>
</reference>
<evidence type="ECO:0000313" key="1">
    <source>
        <dbReference type="EMBL" id="KAH9419264.1"/>
    </source>
</evidence>
<accession>A0ABQ8J9H8</accession>
<dbReference type="Proteomes" id="UP000887458">
    <property type="component" value="Unassembled WGS sequence"/>
</dbReference>
<proteinExistence type="predicted"/>
<comment type="caution">
    <text evidence="1">The sequence shown here is derived from an EMBL/GenBank/DDBJ whole genome shotgun (WGS) entry which is preliminary data.</text>
</comment>
<reference evidence="1 2" key="1">
    <citation type="journal article" date="2018" name="J. Allergy Clin. Immunol.">
        <title>High-quality assembly of Dermatophagoides pteronyssinus genome and transcriptome reveals a wide range of novel allergens.</title>
        <authorList>
            <person name="Liu X.Y."/>
            <person name="Yang K.Y."/>
            <person name="Wang M.Q."/>
            <person name="Kwok J.S."/>
            <person name="Zeng X."/>
            <person name="Yang Z."/>
            <person name="Xiao X.J."/>
            <person name="Lau C.P."/>
            <person name="Li Y."/>
            <person name="Huang Z.M."/>
            <person name="Ba J.G."/>
            <person name="Yim A.K."/>
            <person name="Ouyang C.Y."/>
            <person name="Ngai S.M."/>
            <person name="Chan T.F."/>
            <person name="Leung E.L."/>
            <person name="Liu L."/>
            <person name="Liu Z.G."/>
            <person name="Tsui S.K."/>
        </authorList>
    </citation>
    <scope>NUCLEOTIDE SEQUENCE [LARGE SCALE GENOMIC DNA]</scope>
    <source>
        <strain evidence="1">Derp</strain>
    </source>
</reference>
<gene>
    <name evidence="1" type="ORF">DERP_005771</name>
</gene>
<keyword evidence="2" id="KW-1185">Reference proteome</keyword>
<organism evidence="1 2">
    <name type="scientific">Dermatophagoides pteronyssinus</name>
    <name type="common">European house dust mite</name>
    <dbReference type="NCBI Taxonomy" id="6956"/>
    <lineage>
        <taxon>Eukaryota</taxon>
        <taxon>Metazoa</taxon>
        <taxon>Ecdysozoa</taxon>
        <taxon>Arthropoda</taxon>
        <taxon>Chelicerata</taxon>
        <taxon>Arachnida</taxon>
        <taxon>Acari</taxon>
        <taxon>Acariformes</taxon>
        <taxon>Sarcoptiformes</taxon>
        <taxon>Astigmata</taxon>
        <taxon>Psoroptidia</taxon>
        <taxon>Analgoidea</taxon>
        <taxon>Pyroglyphidae</taxon>
        <taxon>Dermatophagoidinae</taxon>
        <taxon>Dermatophagoides</taxon>
    </lineage>
</organism>
<name>A0ABQ8J9H8_DERPT</name>
<protein>
    <submittedName>
        <fullName evidence="1">Uncharacterized protein</fullName>
    </submittedName>
</protein>
<sequence>MKDYELYRFIILFEFNKNIIVFQELFILKEKKQSGNNLLKIARFIQKKFAGQMISVWENKIEKNQ</sequence>
<evidence type="ECO:0000313" key="2">
    <source>
        <dbReference type="Proteomes" id="UP000887458"/>
    </source>
</evidence>